<dbReference type="GO" id="GO:0016887">
    <property type="term" value="F:ATP hydrolysis activity"/>
    <property type="evidence" value="ECO:0007669"/>
    <property type="project" value="InterPro"/>
</dbReference>
<proteinExistence type="predicted"/>
<dbReference type="PANTHER" id="PTHR19229:SF36">
    <property type="entry name" value="ATP-BINDING CASSETTE SUB-FAMILY A MEMBER 2"/>
    <property type="match status" value="1"/>
</dbReference>
<evidence type="ECO:0000313" key="6">
    <source>
        <dbReference type="WBParaSite" id="NBR_0002010101-mRNA-1"/>
    </source>
</evidence>
<dbReference type="EMBL" id="UYSL01024794">
    <property type="protein sequence ID" value="VDL83838.1"/>
    <property type="molecule type" value="Genomic_DNA"/>
</dbReference>
<dbReference type="GO" id="GO:0016020">
    <property type="term" value="C:membrane"/>
    <property type="evidence" value="ECO:0007669"/>
    <property type="project" value="InterPro"/>
</dbReference>
<dbReference type="PROSITE" id="PS50893">
    <property type="entry name" value="ABC_TRANSPORTER_2"/>
    <property type="match status" value="1"/>
</dbReference>
<dbReference type="GO" id="GO:0140359">
    <property type="term" value="F:ABC-type transporter activity"/>
    <property type="evidence" value="ECO:0007669"/>
    <property type="project" value="InterPro"/>
</dbReference>
<keyword evidence="2" id="KW-0677">Repeat</keyword>
<dbReference type="SUPFAM" id="SSF52540">
    <property type="entry name" value="P-loop containing nucleoside triphosphate hydrolases"/>
    <property type="match status" value="1"/>
</dbReference>
<dbReference type="GO" id="GO:0005319">
    <property type="term" value="F:lipid transporter activity"/>
    <property type="evidence" value="ECO:0007669"/>
    <property type="project" value="TreeGrafter"/>
</dbReference>
<evidence type="ECO:0000313" key="4">
    <source>
        <dbReference type="EMBL" id="VDL83838.1"/>
    </source>
</evidence>
<dbReference type="OMA" id="VINDEHE"/>
<evidence type="ECO:0000259" key="3">
    <source>
        <dbReference type="PROSITE" id="PS50893"/>
    </source>
</evidence>
<accession>A0A0N4YS79</accession>
<reference evidence="6" key="1">
    <citation type="submission" date="2017-02" db="UniProtKB">
        <authorList>
            <consortium name="WormBaseParasite"/>
        </authorList>
    </citation>
    <scope>IDENTIFICATION</scope>
</reference>
<evidence type="ECO:0000256" key="1">
    <source>
        <dbReference type="ARBA" id="ARBA00022448"/>
    </source>
</evidence>
<protein>
    <submittedName>
        <fullName evidence="6">ABC transporter domain-containing protein</fullName>
    </submittedName>
</protein>
<dbReference type="InterPro" id="IPR026082">
    <property type="entry name" value="ABCA"/>
</dbReference>
<dbReference type="Pfam" id="PF00005">
    <property type="entry name" value="ABC_tran"/>
    <property type="match status" value="1"/>
</dbReference>
<sequence>MQKTSRMEEADDGLGEADVVVEGVSKIWETTGTMAIRNVNLKAYRHQVTVFLGHNGSGKSTLFSLIGCSARPTTGQITIRGMNVEKKTAECQSIIGHCPQSSKVFSELTVLDHLWFFSELKDPYEDWHQEATELLTRLQFDELQNKKAGALCESDKRKLCVAIAFTGGCRVVLLDQPTMGMEPKAKRLTEELISNKKRYRCIFLSTHRMYEAETVGDRIHILYAGMPICSGAPTYLKEKFAPRYIIHVLLEEQSNEKSAASIEAVITGHVKNANLESVNGCHLRYDAPKEEQEKLKTMFAALEKEQSELGIKCVGLSVNTFEDVFLGVAEEIADQAEKPLLENVDPRASDIHQGCLAIFLQQIAFIWWMRLLSYSVTAAICQVCSTIYSLNFFK</sequence>
<dbReference type="Gene3D" id="3.40.50.300">
    <property type="entry name" value="P-loop containing nucleotide triphosphate hydrolases"/>
    <property type="match status" value="1"/>
</dbReference>
<dbReference type="PANTHER" id="PTHR19229">
    <property type="entry name" value="ATP-BINDING CASSETTE TRANSPORTER SUBFAMILY A ABCA"/>
    <property type="match status" value="1"/>
</dbReference>
<evidence type="ECO:0000256" key="2">
    <source>
        <dbReference type="ARBA" id="ARBA00022737"/>
    </source>
</evidence>
<keyword evidence="1" id="KW-0813">Transport</keyword>
<dbReference type="Proteomes" id="UP000271162">
    <property type="component" value="Unassembled WGS sequence"/>
</dbReference>
<dbReference type="GO" id="GO:0005524">
    <property type="term" value="F:ATP binding"/>
    <property type="evidence" value="ECO:0007669"/>
    <property type="project" value="InterPro"/>
</dbReference>
<reference evidence="4 5" key="2">
    <citation type="submission" date="2018-11" db="EMBL/GenBank/DDBJ databases">
        <authorList>
            <consortium name="Pathogen Informatics"/>
        </authorList>
    </citation>
    <scope>NUCLEOTIDE SEQUENCE [LARGE SCALE GENOMIC DNA]</scope>
</reference>
<keyword evidence="5" id="KW-1185">Reference proteome</keyword>
<dbReference type="InterPro" id="IPR027417">
    <property type="entry name" value="P-loop_NTPase"/>
</dbReference>
<dbReference type="InterPro" id="IPR003439">
    <property type="entry name" value="ABC_transporter-like_ATP-bd"/>
</dbReference>
<feature type="domain" description="ABC transporter" evidence="3">
    <location>
        <begin position="19"/>
        <end position="249"/>
    </location>
</feature>
<name>A0A0N4YS79_NIPBR</name>
<dbReference type="AlphaFoldDB" id="A0A0N4YS79"/>
<gene>
    <name evidence="4" type="ORF">NBR_LOCUS20102</name>
</gene>
<dbReference type="WBParaSite" id="NBR_0002010101-mRNA-1">
    <property type="protein sequence ID" value="NBR_0002010101-mRNA-1"/>
    <property type="gene ID" value="NBR_0002010101"/>
</dbReference>
<evidence type="ECO:0000313" key="5">
    <source>
        <dbReference type="Proteomes" id="UP000271162"/>
    </source>
</evidence>
<dbReference type="STRING" id="27835.A0A0N4YS79"/>
<organism evidence="6">
    <name type="scientific">Nippostrongylus brasiliensis</name>
    <name type="common">Rat hookworm</name>
    <dbReference type="NCBI Taxonomy" id="27835"/>
    <lineage>
        <taxon>Eukaryota</taxon>
        <taxon>Metazoa</taxon>
        <taxon>Ecdysozoa</taxon>
        <taxon>Nematoda</taxon>
        <taxon>Chromadorea</taxon>
        <taxon>Rhabditida</taxon>
        <taxon>Rhabditina</taxon>
        <taxon>Rhabditomorpha</taxon>
        <taxon>Strongyloidea</taxon>
        <taxon>Heligmosomidae</taxon>
        <taxon>Nippostrongylus</taxon>
    </lineage>
</organism>